<accession>A0A1H4D5W8</accession>
<evidence type="ECO:0000259" key="6">
    <source>
        <dbReference type="PROSITE" id="PS51387"/>
    </source>
</evidence>
<evidence type="ECO:0000256" key="5">
    <source>
        <dbReference type="ARBA" id="ARBA00023002"/>
    </source>
</evidence>
<dbReference type="PROSITE" id="PS00862">
    <property type="entry name" value="OX2_COVAL_FAD"/>
    <property type="match status" value="1"/>
</dbReference>
<proteinExistence type="inferred from homology"/>
<evidence type="ECO:0000313" key="8">
    <source>
        <dbReference type="Proteomes" id="UP000198850"/>
    </source>
</evidence>
<comment type="cofactor">
    <cofactor evidence="1">
        <name>FAD</name>
        <dbReference type="ChEBI" id="CHEBI:57692"/>
    </cofactor>
</comment>
<name>A0A1H4D5W8_9SPHI</name>
<evidence type="ECO:0000256" key="4">
    <source>
        <dbReference type="ARBA" id="ARBA00022827"/>
    </source>
</evidence>
<dbReference type="EMBL" id="FNRA01000004">
    <property type="protein sequence ID" value="SEA68165.1"/>
    <property type="molecule type" value="Genomic_DNA"/>
</dbReference>
<protein>
    <submittedName>
        <fullName evidence="7">FAD/FMN-containing dehydrogenase</fullName>
    </submittedName>
</protein>
<keyword evidence="3" id="KW-0285">Flavoprotein</keyword>
<dbReference type="GO" id="GO:0071949">
    <property type="term" value="F:FAD binding"/>
    <property type="evidence" value="ECO:0007669"/>
    <property type="project" value="InterPro"/>
</dbReference>
<gene>
    <name evidence="7" type="ORF">SAMN05443550_104341</name>
</gene>
<dbReference type="Gene3D" id="3.40.462.20">
    <property type="match status" value="1"/>
</dbReference>
<dbReference type="InterPro" id="IPR050416">
    <property type="entry name" value="FAD-linked_Oxidoreductase"/>
</dbReference>
<dbReference type="InterPro" id="IPR016169">
    <property type="entry name" value="FAD-bd_PCMH_sub2"/>
</dbReference>
<dbReference type="InterPro" id="IPR036318">
    <property type="entry name" value="FAD-bd_PCMH-like_sf"/>
</dbReference>
<organism evidence="7 8">
    <name type="scientific">Pedobacter hartonius</name>
    <dbReference type="NCBI Taxonomy" id="425514"/>
    <lineage>
        <taxon>Bacteria</taxon>
        <taxon>Pseudomonadati</taxon>
        <taxon>Bacteroidota</taxon>
        <taxon>Sphingobacteriia</taxon>
        <taxon>Sphingobacteriales</taxon>
        <taxon>Sphingobacteriaceae</taxon>
        <taxon>Pedobacter</taxon>
    </lineage>
</organism>
<dbReference type="Pfam" id="PF01565">
    <property type="entry name" value="FAD_binding_4"/>
    <property type="match status" value="1"/>
</dbReference>
<dbReference type="STRING" id="425514.SAMN05443550_104341"/>
<evidence type="ECO:0000313" key="7">
    <source>
        <dbReference type="EMBL" id="SEA68165.1"/>
    </source>
</evidence>
<dbReference type="InterPro" id="IPR006093">
    <property type="entry name" value="Oxy_OxRdtase_FAD_BS"/>
</dbReference>
<keyword evidence="5" id="KW-0560">Oxidoreductase</keyword>
<dbReference type="RefSeq" id="WP_090556459.1">
    <property type="nucleotide sequence ID" value="NZ_FNRA01000004.1"/>
</dbReference>
<dbReference type="OrthoDB" id="545125at2"/>
<dbReference type="Gene3D" id="3.30.465.10">
    <property type="match status" value="1"/>
</dbReference>
<dbReference type="Proteomes" id="UP000198850">
    <property type="component" value="Unassembled WGS sequence"/>
</dbReference>
<dbReference type="AlphaFoldDB" id="A0A1H4D5W8"/>
<keyword evidence="8" id="KW-1185">Reference proteome</keyword>
<evidence type="ECO:0000256" key="1">
    <source>
        <dbReference type="ARBA" id="ARBA00001974"/>
    </source>
</evidence>
<dbReference type="Gene3D" id="3.30.43.10">
    <property type="entry name" value="Uridine Diphospho-n-acetylenolpyruvylglucosamine Reductase, domain 2"/>
    <property type="match status" value="1"/>
</dbReference>
<dbReference type="Pfam" id="PF08031">
    <property type="entry name" value="BBE"/>
    <property type="match status" value="1"/>
</dbReference>
<dbReference type="PANTHER" id="PTHR42973">
    <property type="entry name" value="BINDING OXIDOREDUCTASE, PUTATIVE (AFU_ORTHOLOGUE AFUA_1G17690)-RELATED"/>
    <property type="match status" value="1"/>
</dbReference>
<dbReference type="InterPro" id="IPR006094">
    <property type="entry name" value="Oxid_FAD_bind_N"/>
</dbReference>
<reference evidence="7 8" key="1">
    <citation type="submission" date="2016-10" db="EMBL/GenBank/DDBJ databases">
        <authorList>
            <person name="de Groot N.N."/>
        </authorList>
    </citation>
    <scope>NUCLEOTIDE SEQUENCE [LARGE SCALE GENOMIC DNA]</scope>
    <source>
        <strain evidence="7 8">DSM 19033</strain>
    </source>
</reference>
<dbReference type="InterPro" id="IPR012951">
    <property type="entry name" value="BBE"/>
</dbReference>
<dbReference type="SUPFAM" id="SSF56176">
    <property type="entry name" value="FAD-binding/transporter-associated domain-like"/>
    <property type="match status" value="1"/>
</dbReference>
<comment type="similarity">
    <text evidence="2">Belongs to the oxygen-dependent FAD-linked oxidoreductase family.</text>
</comment>
<keyword evidence="4" id="KW-0274">FAD</keyword>
<evidence type="ECO:0000256" key="3">
    <source>
        <dbReference type="ARBA" id="ARBA00022630"/>
    </source>
</evidence>
<sequence>MSNTDWNQSTVAELEDFLKNKIVLPGTEKYPASREGWAATHNQPAIICLCETTADVRAALALASKKNLRLSVRGGGHDWQGRSFAHNGLVIDLRNLNTIEIDAEARVATTGGGVIAQDLIAAADPYDLIAVVGTGGAVGVAGFAFGGGYGLTTPSNGLGADNIIGAEVVLADGRVVTASETENPDLLWGLCGGGGSFGVVTSLRIRLHPAKPLLSGFFAFPLSETETVLQGYNKLMQSAPDELNVLVSAMSAPDGSNVIAIVPNWYGDPEEGRRVIDSIRKLGNPVMDQVSEIRMKELVESFAPFIFNGHGSYIRTRWIADFTPEVIAAIASAAAHKTSALSTIISAHLHGAPTRVPLADTPFGLREPHYIFEAVAEWLPEDDANSDMHKKWADDLIEQVAPYALPGGYLNMLGNEDKEQLANAHGSNLPRLQSVRKKFDPNGVFSREQVPLAR</sequence>
<dbReference type="InterPro" id="IPR016167">
    <property type="entry name" value="FAD-bd_PCMH_sub1"/>
</dbReference>
<dbReference type="PANTHER" id="PTHR42973:SF39">
    <property type="entry name" value="FAD-BINDING PCMH-TYPE DOMAIN-CONTAINING PROTEIN"/>
    <property type="match status" value="1"/>
</dbReference>
<feature type="domain" description="FAD-binding PCMH-type" evidence="6">
    <location>
        <begin position="40"/>
        <end position="210"/>
    </location>
</feature>
<dbReference type="GO" id="GO:0016491">
    <property type="term" value="F:oxidoreductase activity"/>
    <property type="evidence" value="ECO:0007669"/>
    <property type="project" value="UniProtKB-KW"/>
</dbReference>
<dbReference type="PROSITE" id="PS51387">
    <property type="entry name" value="FAD_PCMH"/>
    <property type="match status" value="1"/>
</dbReference>
<evidence type="ECO:0000256" key="2">
    <source>
        <dbReference type="ARBA" id="ARBA00005466"/>
    </source>
</evidence>
<dbReference type="InterPro" id="IPR016166">
    <property type="entry name" value="FAD-bd_PCMH"/>
</dbReference>